<protein>
    <submittedName>
        <fullName evidence="2">Uncharacterized protein</fullName>
    </submittedName>
</protein>
<sequence length="70" mass="8412">MATLILIMFMMGLLALVCDFFNVFAWLMPWWALGYMVLAYFMFTLIWKKEQEGEKEKLVDRIIELEARLE</sequence>
<feature type="transmembrane region" description="Helical" evidence="1">
    <location>
        <begin position="5"/>
        <end position="24"/>
    </location>
</feature>
<dbReference type="AlphaFoldDB" id="A0A0S7YDD8"/>
<keyword evidence="1" id="KW-0472">Membrane</keyword>
<keyword evidence="1" id="KW-0812">Transmembrane</keyword>
<feature type="transmembrane region" description="Helical" evidence="1">
    <location>
        <begin position="30"/>
        <end position="47"/>
    </location>
</feature>
<organism evidence="2 3">
    <name type="scientific">candidate division TA06 bacterium DG_78</name>
    <dbReference type="NCBI Taxonomy" id="1703772"/>
    <lineage>
        <taxon>Bacteria</taxon>
        <taxon>Bacteria division TA06</taxon>
    </lineage>
</organism>
<gene>
    <name evidence="2" type="ORF">AMJ52_05175</name>
</gene>
<reference evidence="2 3" key="1">
    <citation type="journal article" date="2015" name="Microbiome">
        <title>Genomic resolution of linkages in carbon, nitrogen, and sulfur cycling among widespread estuary sediment bacteria.</title>
        <authorList>
            <person name="Baker B.J."/>
            <person name="Lazar C.S."/>
            <person name="Teske A.P."/>
            <person name="Dick G.J."/>
        </authorList>
    </citation>
    <scope>NUCLEOTIDE SEQUENCE [LARGE SCALE GENOMIC DNA]</scope>
    <source>
        <strain evidence="2">DG_78</strain>
    </source>
</reference>
<comment type="caution">
    <text evidence="2">The sequence shown here is derived from an EMBL/GenBank/DDBJ whole genome shotgun (WGS) entry which is preliminary data.</text>
</comment>
<evidence type="ECO:0000313" key="3">
    <source>
        <dbReference type="Proteomes" id="UP000051012"/>
    </source>
</evidence>
<evidence type="ECO:0000256" key="1">
    <source>
        <dbReference type="SAM" id="Phobius"/>
    </source>
</evidence>
<evidence type="ECO:0000313" key="2">
    <source>
        <dbReference type="EMBL" id="KPJ72785.1"/>
    </source>
</evidence>
<name>A0A0S7YDD8_UNCT6</name>
<proteinExistence type="predicted"/>
<dbReference type="EMBL" id="LJNI01000055">
    <property type="protein sequence ID" value="KPJ72785.1"/>
    <property type="molecule type" value="Genomic_DNA"/>
</dbReference>
<dbReference type="Proteomes" id="UP000051012">
    <property type="component" value="Unassembled WGS sequence"/>
</dbReference>
<accession>A0A0S7YDD8</accession>
<keyword evidence="1" id="KW-1133">Transmembrane helix</keyword>